<name>A0A381UIK8_9ZZZZ</name>
<dbReference type="EC" id="3.1.1.29" evidence="1"/>
<dbReference type="PANTHER" id="PTHR12649">
    <property type="entry name" value="PEPTIDYL-TRNA HYDROLASE 2"/>
    <property type="match status" value="1"/>
</dbReference>
<comment type="catalytic activity">
    <reaction evidence="4">
        <text>an N-acyl-L-alpha-aminoacyl-tRNA + H2O = an N-acyl-L-amino acid + a tRNA + H(+)</text>
        <dbReference type="Rhea" id="RHEA:54448"/>
        <dbReference type="Rhea" id="RHEA-COMP:10123"/>
        <dbReference type="Rhea" id="RHEA-COMP:13883"/>
        <dbReference type="ChEBI" id="CHEBI:15377"/>
        <dbReference type="ChEBI" id="CHEBI:15378"/>
        <dbReference type="ChEBI" id="CHEBI:59874"/>
        <dbReference type="ChEBI" id="CHEBI:78442"/>
        <dbReference type="ChEBI" id="CHEBI:138191"/>
        <dbReference type="EC" id="3.1.1.29"/>
    </reaction>
</comment>
<dbReference type="Gene3D" id="3.40.1490.10">
    <property type="entry name" value="Bit1"/>
    <property type="match status" value="1"/>
</dbReference>
<dbReference type="SUPFAM" id="SSF102462">
    <property type="entry name" value="Peptidyl-tRNA hydrolase II"/>
    <property type="match status" value="1"/>
</dbReference>
<accession>A0A381UIK8</accession>
<dbReference type="GO" id="GO:0004045">
    <property type="term" value="F:peptidyl-tRNA hydrolase activity"/>
    <property type="evidence" value="ECO:0007669"/>
    <property type="project" value="UniProtKB-EC"/>
</dbReference>
<comment type="similarity">
    <text evidence="3">Belongs to the PTH2 family.</text>
</comment>
<dbReference type="FunFam" id="3.40.1490.10:FF:000002">
    <property type="entry name" value="Peptidyl-tRNA hydrolase 2, mitochondrial"/>
    <property type="match status" value="1"/>
</dbReference>
<reference evidence="5" key="1">
    <citation type="submission" date="2018-05" db="EMBL/GenBank/DDBJ databases">
        <authorList>
            <person name="Lanie J.A."/>
            <person name="Ng W.-L."/>
            <person name="Kazmierczak K.M."/>
            <person name="Andrzejewski T.M."/>
            <person name="Davidsen T.M."/>
            <person name="Wayne K.J."/>
            <person name="Tettelin H."/>
            <person name="Glass J.I."/>
            <person name="Rusch D."/>
            <person name="Podicherti R."/>
            <person name="Tsui H.-C.T."/>
            <person name="Winkler M.E."/>
        </authorList>
    </citation>
    <scope>NUCLEOTIDE SEQUENCE</scope>
</reference>
<evidence type="ECO:0000256" key="2">
    <source>
        <dbReference type="ARBA" id="ARBA00022801"/>
    </source>
</evidence>
<keyword evidence="2" id="KW-0378">Hydrolase</keyword>
<proteinExistence type="inferred from homology"/>
<organism evidence="5">
    <name type="scientific">marine metagenome</name>
    <dbReference type="NCBI Taxonomy" id="408172"/>
    <lineage>
        <taxon>unclassified sequences</taxon>
        <taxon>metagenomes</taxon>
        <taxon>ecological metagenomes</taxon>
    </lineage>
</organism>
<evidence type="ECO:0000256" key="1">
    <source>
        <dbReference type="ARBA" id="ARBA00013260"/>
    </source>
</evidence>
<dbReference type="InterPro" id="IPR002833">
    <property type="entry name" value="PTH2"/>
</dbReference>
<dbReference type="GO" id="GO:0005829">
    <property type="term" value="C:cytosol"/>
    <property type="evidence" value="ECO:0007669"/>
    <property type="project" value="TreeGrafter"/>
</dbReference>
<sequence>MNKAQKEMMKMMKRDIKMVFFVRRDLKMGKGKIGSQCAHASIGLYKKLLRRKNNLLNDWEQSGSKKIVLKVDNESAFGDVLIYCEKYNILNHTVIDAGRTQIEANSQTVLCIIEENKKLINLTRKYKLM</sequence>
<dbReference type="EMBL" id="UINC01006429">
    <property type="protein sequence ID" value="SVA27478.1"/>
    <property type="molecule type" value="Genomic_DNA"/>
</dbReference>
<dbReference type="InterPro" id="IPR023476">
    <property type="entry name" value="Pep_tRNA_hydro_II_dom_sf"/>
</dbReference>
<protein>
    <recommendedName>
        <fullName evidence="1">peptidyl-tRNA hydrolase</fullName>
        <ecNumber evidence="1">3.1.1.29</ecNumber>
    </recommendedName>
</protein>
<evidence type="ECO:0000256" key="3">
    <source>
        <dbReference type="ARBA" id="ARBA00038050"/>
    </source>
</evidence>
<dbReference type="NCBIfam" id="TIGR00283">
    <property type="entry name" value="arch_pth2"/>
    <property type="match status" value="1"/>
</dbReference>
<dbReference type="PANTHER" id="PTHR12649:SF11">
    <property type="entry name" value="PEPTIDYL-TRNA HYDROLASE 2, MITOCHONDRIAL"/>
    <property type="match status" value="1"/>
</dbReference>
<gene>
    <name evidence="5" type="ORF">METZ01_LOCUS80332</name>
</gene>
<evidence type="ECO:0000256" key="4">
    <source>
        <dbReference type="ARBA" id="ARBA00048707"/>
    </source>
</evidence>
<evidence type="ECO:0000313" key="5">
    <source>
        <dbReference type="EMBL" id="SVA27478.1"/>
    </source>
</evidence>
<dbReference type="AlphaFoldDB" id="A0A381UIK8"/>
<dbReference type="Pfam" id="PF01981">
    <property type="entry name" value="PTH2"/>
    <property type="match status" value="1"/>
</dbReference>